<feature type="non-terminal residue" evidence="2">
    <location>
        <position position="1"/>
    </location>
</feature>
<accession>A0AAV5T501</accession>
<dbReference type="EMBL" id="BTSX01000003">
    <property type="protein sequence ID" value="GMS90364.1"/>
    <property type="molecule type" value="Genomic_DNA"/>
</dbReference>
<evidence type="ECO:0000313" key="2">
    <source>
        <dbReference type="EMBL" id="GMS90364.1"/>
    </source>
</evidence>
<proteinExistence type="predicted"/>
<sequence>SDPSKCIFLSGFTASEMEKYQSVIKKPWTIEETFTDSVTHLVIKSMGSLKNTQQLLPIYYAVLKGLWVLKPSFLPTPSNRRKSLSGHSPLEKEADHEYDGKEIDANAKAKADFPSILDVVRIRAFVRDLKDSDRPPILGSQPFKKVAILAGRTKESKQRREELKLVMEAGGATVIEDTVFKTWKAKRKRGGDIETPSMVVIVNGETNVFSLGLDDDVIRDLLKARSPLFYEEFITEIFMHTMQSNLDDLLLQCFVFIHEQMKSVDPYGKLQARVLGDEDNDDGRITPSLGQKTPSGRRANSRVSSSARESSTNDQIGKEKKKGKREKDEEKKREDDEKEKVKRGRGRKGDEKKEEKKEEEMKEEKKVEEKKEEKKVEEKKEEKMAEENKEDDPSLADGNLDLLEEFEREIEERNEGGRREERSERELRELREMREDRGYGEEEEEEEQPVTPEPILFSQLASQPAIEIPEDLRRAL</sequence>
<evidence type="ECO:0008006" key="4">
    <source>
        <dbReference type="Google" id="ProtNLM"/>
    </source>
</evidence>
<evidence type="ECO:0000256" key="1">
    <source>
        <dbReference type="SAM" id="MobiDB-lite"/>
    </source>
</evidence>
<feature type="compositionally biased region" description="Basic and acidic residues" evidence="1">
    <location>
        <begin position="410"/>
        <end position="440"/>
    </location>
</feature>
<dbReference type="CDD" id="cd00027">
    <property type="entry name" value="BRCT"/>
    <property type="match status" value="1"/>
</dbReference>
<feature type="compositionally biased region" description="Basic and acidic residues" evidence="1">
    <location>
        <begin position="325"/>
        <end position="340"/>
    </location>
</feature>
<feature type="region of interest" description="Disordered" evidence="1">
    <location>
        <begin position="277"/>
        <end position="476"/>
    </location>
</feature>
<dbReference type="Gene3D" id="3.40.50.10190">
    <property type="entry name" value="BRCT domain"/>
    <property type="match status" value="1"/>
</dbReference>
<comment type="caution">
    <text evidence="2">The sequence shown here is derived from an EMBL/GenBank/DDBJ whole genome shotgun (WGS) entry which is preliminary data.</text>
</comment>
<protein>
    <recommendedName>
        <fullName evidence="4">BRCT domain-containing protein</fullName>
    </recommendedName>
</protein>
<feature type="non-terminal residue" evidence="2">
    <location>
        <position position="476"/>
    </location>
</feature>
<reference evidence="2" key="1">
    <citation type="submission" date="2023-10" db="EMBL/GenBank/DDBJ databases">
        <title>Genome assembly of Pristionchus species.</title>
        <authorList>
            <person name="Yoshida K."/>
            <person name="Sommer R.J."/>
        </authorList>
    </citation>
    <scope>NUCLEOTIDE SEQUENCE</scope>
    <source>
        <strain evidence="2">RS0144</strain>
    </source>
</reference>
<feature type="compositionally biased region" description="Basic and acidic residues" evidence="1">
    <location>
        <begin position="89"/>
        <end position="98"/>
    </location>
</feature>
<evidence type="ECO:0000313" key="3">
    <source>
        <dbReference type="Proteomes" id="UP001432027"/>
    </source>
</evidence>
<feature type="compositionally biased region" description="Low complexity" evidence="1">
    <location>
        <begin position="296"/>
        <end position="310"/>
    </location>
</feature>
<name>A0AAV5T501_9BILA</name>
<feature type="region of interest" description="Disordered" evidence="1">
    <location>
        <begin position="78"/>
        <end position="98"/>
    </location>
</feature>
<gene>
    <name evidence="2" type="ORF">PENTCL1PPCAC_12539</name>
</gene>
<dbReference type="Proteomes" id="UP001432027">
    <property type="component" value="Unassembled WGS sequence"/>
</dbReference>
<feature type="compositionally biased region" description="Basic and acidic residues" evidence="1">
    <location>
        <begin position="347"/>
        <end position="387"/>
    </location>
</feature>
<keyword evidence="3" id="KW-1185">Reference proteome</keyword>
<organism evidence="2 3">
    <name type="scientific">Pristionchus entomophagus</name>
    <dbReference type="NCBI Taxonomy" id="358040"/>
    <lineage>
        <taxon>Eukaryota</taxon>
        <taxon>Metazoa</taxon>
        <taxon>Ecdysozoa</taxon>
        <taxon>Nematoda</taxon>
        <taxon>Chromadorea</taxon>
        <taxon>Rhabditida</taxon>
        <taxon>Rhabditina</taxon>
        <taxon>Diplogasteromorpha</taxon>
        <taxon>Diplogasteroidea</taxon>
        <taxon>Neodiplogasteridae</taxon>
        <taxon>Pristionchus</taxon>
    </lineage>
</organism>
<dbReference type="AlphaFoldDB" id="A0AAV5T501"/>
<dbReference type="InterPro" id="IPR036420">
    <property type="entry name" value="BRCT_dom_sf"/>
</dbReference>